<dbReference type="Pfam" id="PF03564">
    <property type="entry name" value="DUF1759"/>
    <property type="match status" value="1"/>
</dbReference>
<protein>
    <submittedName>
        <fullName evidence="1">Uncharacterized protein</fullName>
    </submittedName>
</protein>
<dbReference type="InterPro" id="IPR005312">
    <property type="entry name" value="DUF1759"/>
</dbReference>
<organism evidence="1 2">
    <name type="scientific">Dryococelus australis</name>
    <dbReference type="NCBI Taxonomy" id="614101"/>
    <lineage>
        <taxon>Eukaryota</taxon>
        <taxon>Metazoa</taxon>
        <taxon>Ecdysozoa</taxon>
        <taxon>Arthropoda</taxon>
        <taxon>Hexapoda</taxon>
        <taxon>Insecta</taxon>
        <taxon>Pterygota</taxon>
        <taxon>Neoptera</taxon>
        <taxon>Polyneoptera</taxon>
        <taxon>Phasmatodea</taxon>
        <taxon>Verophasmatodea</taxon>
        <taxon>Anareolatae</taxon>
        <taxon>Phasmatidae</taxon>
        <taxon>Eurycanthinae</taxon>
        <taxon>Dryococelus</taxon>
    </lineage>
</organism>
<gene>
    <name evidence="1" type="ORF">PR048_013664</name>
</gene>
<reference evidence="1 2" key="1">
    <citation type="submission" date="2023-02" db="EMBL/GenBank/DDBJ databases">
        <title>LHISI_Scaffold_Assembly.</title>
        <authorList>
            <person name="Stuart O.P."/>
            <person name="Cleave R."/>
            <person name="Magrath M.J.L."/>
            <person name="Mikheyev A.S."/>
        </authorList>
    </citation>
    <scope>NUCLEOTIDE SEQUENCE [LARGE SCALE GENOMIC DNA]</scope>
    <source>
        <strain evidence="1">Daus_M_001</strain>
        <tissue evidence="1">Leg muscle</tissue>
    </source>
</reference>
<proteinExistence type="predicted"/>
<dbReference type="Proteomes" id="UP001159363">
    <property type="component" value="Chromosome X"/>
</dbReference>
<comment type="caution">
    <text evidence="1">The sequence shown here is derived from an EMBL/GenBank/DDBJ whole genome shotgun (WGS) entry which is preliminary data.</text>
</comment>
<dbReference type="EMBL" id="JARBHB010000004">
    <property type="protein sequence ID" value="KAJ8887449.1"/>
    <property type="molecule type" value="Genomic_DNA"/>
</dbReference>
<evidence type="ECO:0000313" key="2">
    <source>
        <dbReference type="Proteomes" id="UP001159363"/>
    </source>
</evidence>
<evidence type="ECO:0000313" key="1">
    <source>
        <dbReference type="EMBL" id="KAJ8887449.1"/>
    </source>
</evidence>
<accession>A0ABQ9HSU4</accession>
<sequence>MQDQIRPFLQKVHTFIASELPSIKLPHSTGNLAAWMNFSNLFEILIIYNYDLFDVELFMYLKLVLEGVPLALVQSLALTGDNFEVAWTLQVKQNYKELIMSHQIDAILQVTVAHLNSTAYMCYILSTVNANVAALKALKLPGYHWDILLLHHLEKHQPHFKLGQSKSTLSWKIQGQSHTTTSAYLVTPPSVCCVCKYKQSIYHCSMFAQKSLRERFECFKEQKLCINYLQPLDRARNSLSSTSCHHCLSRHHSLLHFTSVDIDSSDQQPHESTVSVEMLGNIAGKKKDPSETVLSSFSERASCATLLLSTTIGEVQDTLGNYQQVPVLLYYGSQAGFISEDALSHLGLSHR</sequence>
<name>A0ABQ9HSU4_9NEOP</name>
<keyword evidence="2" id="KW-1185">Reference proteome</keyword>